<keyword evidence="2" id="KW-1133">Transmembrane helix</keyword>
<dbReference type="Gene3D" id="2.60.40.10">
    <property type="entry name" value="Immunoglobulins"/>
    <property type="match status" value="1"/>
</dbReference>
<evidence type="ECO:0000313" key="4">
    <source>
        <dbReference type="EMBL" id="MPL88936.1"/>
    </source>
</evidence>
<proteinExistence type="predicted"/>
<dbReference type="Gene3D" id="2.130.10.10">
    <property type="entry name" value="YVTN repeat-like/Quinoprotein amine dehydrogenase"/>
    <property type="match status" value="2"/>
</dbReference>
<organism evidence="4">
    <name type="scientific">bioreactor metagenome</name>
    <dbReference type="NCBI Taxonomy" id="1076179"/>
    <lineage>
        <taxon>unclassified sequences</taxon>
        <taxon>metagenomes</taxon>
        <taxon>ecological metagenomes</taxon>
    </lineage>
</organism>
<sequence length="951" mass="110371">MRIVRNILILFFCTSVFSVAQDFTPIVKQFGKQDYGASNQNWSVAQDSRGLMYFANNQGLLQFDGNLWELFRMPQNKLVRSVYIDKQDRIYVGSFEEFGYFEKLHNGKLMYHSLSDSLKGYSMMNDEIWTILEVNNTVIFQSFTSYFTFRNELVSGHRQPVTFLFFSAFGNDVLVNTKQHALSRLDLKKHLLTPFPQEPVKGEILTILPLDAKQYVAVTINDGLYHFDGKAFSRFGTDADDLLGQVVVNRAVITPDKNILLGTIQHGVIAFNKEGKKLWMLNRSNVLQNNTVLGMLIDKSGNAWLALDKGIAYLQLNSDIRFINSFDPPVGAVYDVKIRGTEIFLGTNQGLFKGEFQRNTIRNISPVYPVKGQVWNISVHDNQYFVGNNDVGYQLGNGGPKFSSPVQGGFCLKKGIIHGQEVLVEGTYTQLGIYLKKNGTWQFSHTVEGFVNPLRYLEIDYTGRIWASHLHQGLFSIELSHDLKKIDRMNTYNSLDGVNKYNINVFSVNNRVVFTDHHAFYTYDDIEKQIISYKELNESLGHAASAFRITHFKSDYYWFIRDTEASLFRIKEGKAELVDVVQYSLFKNQTVDDYQHVVPVNDSQCLLTLENGLALYRYNPEKKAVEKAVLQLKTISVTDVNLREVQYLPVYTGNEIPEIPFRKNNITFTVYYPDYTQMNNVMYRFRLEGLDKLWGAPVQTSRKVYDYLPHGSYVLHVEVLDNSGLKLSELNYAFAVKPPFYWSIGARLFYLLLVILFIYGTMRFFRNRYHRRHLLLQKEQEDRQRYEIEKKEQEIIALKNEKLEADLTLKSKELAESTMSLINKNEMLLLLKEEVIRQKAALGTQYPNKYADKLIRMIDENISSEDDWARFQANFDRIHENFFRHLHRDYPDLTSNDLRFCAYLRLNLSSKDIAHLMNITLKGVEVARYRIRKKINLPSHKSLTEFMIEFK</sequence>
<keyword evidence="2" id="KW-0472">Membrane</keyword>
<dbReference type="Pfam" id="PF07495">
    <property type="entry name" value="Y_Y_Y"/>
    <property type="match status" value="1"/>
</dbReference>
<feature type="transmembrane region" description="Helical" evidence="2">
    <location>
        <begin position="740"/>
        <end position="762"/>
    </location>
</feature>
<reference evidence="4" key="1">
    <citation type="submission" date="2019-08" db="EMBL/GenBank/DDBJ databases">
        <authorList>
            <person name="Kucharzyk K."/>
            <person name="Murdoch R.W."/>
            <person name="Higgins S."/>
            <person name="Loffler F."/>
        </authorList>
    </citation>
    <scope>NUCLEOTIDE SEQUENCE</scope>
</reference>
<accession>A0A644VC64</accession>
<dbReference type="InterPro" id="IPR036388">
    <property type="entry name" value="WH-like_DNA-bd_sf"/>
</dbReference>
<evidence type="ECO:0000259" key="3">
    <source>
        <dbReference type="Pfam" id="PF07495"/>
    </source>
</evidence>
<comment type="caution">
    <text evidence="4">The sequence shown here is derived from an EMBL/GenBank/DDBJ whole genome shotgun (WGS) entry which is preliminary data.</text>
</comment>
<dbReference type="AlphaFoldDB" id="A0A644VC64"/>
<keyword evidence="1" id="KW-0175">Coiled coil</keyword>
<dbReference type="InterPro" id="IPR015943">
    <property type="entry name" value="WD40/YVTN_repeat-like_dom_sf"/>
</dbReference>
<feature type="domain" description="Two component regulator three Y" evidence="3">
    <location>
        <begin position="675"/>
        <end position="726"/>
    </location>
</feature>
<dbReference type="InterPro" id="IPR011123">
    <property type="entry name" value="Y_Y_Y"/>
</dbReference>
<dbReference type="EMBL" id="VSSQ01000268">
    <property type="protein sequence ID" value="MPL88936.1"/>
    <property type="molecule type" value="Genomic_DNA"/>
</dbReference>
<feature type="coiled-coil region" evidence="1">
    <location>
        <begin position="776"/>
        <end position="808"/>
    </location>
</feature>
<keyword evidence="2" id="KW-0812">Transmembrane</keyword>
<gene>
    <name evidence="4" type="ORF">SDC9_34965</name>
</gene>
<evidence type="ECO:0000256" key="2">
    <source>
        <dbReference type="SAM" id="Phobius"/>
    </source>
</evidence>
<name>A0A644VC64_9ZZZZ</name>
<dbReference type="Gene3D" id="1.10.10.10">
    <property type="entry name" value="Winged helix-like DNA-binding domain superfamily/Winged helix DNA-binding domain"/>
    <property type="match status" value="1"/>
</dbReference>
<dbReference type="SUPFAM" id="SSF63829">
    <property type="entry name" value="Calcium-dependent phosphotriesterase"/>
    <property type="match status" value="1"/>
</dbReference>
<protein>
    <recommendedName>
        <fullName evidence="3">Two component regulator three Y domain-containing protein</fullName>
    </recommendedName>
</protein>
<dbReference type="GO" id="GO:0003677">
    <property type="term" value="F:DNA binding"/>
    <property type="evidence" value="ECO:0007669"/>
    <property type="project" value="InterPro"/>
</dbReference>
<dbReference type="InterPro" id="IPR016032">
    <property type="entry name" value="Sig_transdc_resp-reg_C-effctor"/>
</dbReference>
<dbReference type="GO" id="GO:0006355">
    <property type="term" value="P:regulation of DNA-templated transcription"/>
    <property type="evidence" value="ECO:0007669"/>
    <property type="project" value="InterPro"/>
</dbReference>
<dbReference type="InterPro" id="IPR013783">
    <property type="entry name" value="Ig-like_fold"/>
</dbReference>
<dbReference type="SUPFAM" id="SSF46894">
    <property type="entry name" value="C-terminal effector domain of the bipartite response regulators"/>
    <property type="match status" value="1"/>
</dbReference>
<evidence type="ECO:0000256" key="1">
    <source>
        <dbReference type="SAM" id="Coils"/>
    </source>
</evidence>